<evidence type="ECO:0000256" key="2">
    <source>
        <dbReference type="ARBA" id="ARBA00004752"/>
    </source>
</evidence>
<evidence type="ECO:0000256" key="10">
    <source>
        <dbReference type="PROSITE-ProRule" id="PRU01373"/>
    </source>
</evidence>
<gene>
    <name evidence="13" type="ORF">A3C90_02265</name>
</gene>
<dbReference type="GO" id="GO:0005509">
    <property type="term" value="F:calcium ion binding"/>
    <property type="evidence" value="ECO:0007669"/>
    <property type="project" value="InterPro"/>
</dbReference>
<feature type="chain" id="PRO_5009525677" description="L,D-TPase catalytic domain-containing protein" evidence="11">
    <location>
        <begin position="21"/>
        <end position="250"/>
    </location>
</feature>
<dbReference type="InterPro" id="IPR028974">
    <property type="entry name" value="TSP_type-3_rpt"/>
</dbReference>
<dbReference type="Pfam" id="PF03734">
    <property type="entry name" value="YkuD"/>
    <property type="match status" value="1"/>
</dbReference>
<keyword evidence="3" id="KW-0964">Secreted</keyword>
<feature type="active site" description="Proton donor/acceptor" evidence="10">
    <location>
        <position position="198"/>
    </location>
</feature>
<evidence type="ECO:0000256" key="4">
    <source>
        <dbReference type="ARBA" id="ARBA00022679"/>
    </source>
</evidence>
<dbReference type="GO" id="GO:0071972">
    <property type="term" value="F:peptidoglycan L,D-transpeptidase activity"/>
    <property type="evidence" value="ECO:0007669"/>
    <property type="project" value="TreeGrafter"/>
</dbReference>
<sequence>MKMRIVLFSIAILLPSAVFAVDTDNDGLTDDLERAYYTDPANPDTDGDGFQDGLEVALDFSPHATSSKKMHEHDYDNDGLNDWLERWFGSDMGRIDSDRDGFPDFDEVMSGYSPASSSLRRAFSREIVVDRTNQRLYYFVDGVKILNYPVSTGNPSTPTPAGSFAVQRKVPVVDYIGPDYNLPGAKWNLQFKSKYYIHGAYWHNDFGIRTRSHGCVNMRYDDVAVLYRYADVGVPVRIIGDTPRRMFVGT</sequence>
<feature type="domain" description="L,D-TPase catalytic" evidence="12">
    <location>
        <begin position="125"/>
        <end position="239"/>
    </location>
</feature>
<dbReference type="InterPro" id="IPR050979">
    <property type="entry name" value="LD-transpeptidase"/>
</dbReference>
<evidence type="ECO:0000313" key="13">
    <source>
        <dbReference type="EMBL" id="OGH74089.1"/>
    </source>
</evidence>
<evidence type="ECO:0000256" key="11">
    <source>
        <dbReference type="SAM" id="SignalP"/>
    </source>
</evidence>
<reference evidence="13 14" key="1">
    <citation type="journal article" date="2016" name="Nat. Commun.">
        <title>Thousands of microbial genomes shed light on interconnected biogeochemical processes in an aquifer system.</title>
        <authorList>
            <person name="Anantharaman K."/>
            <person name="Brown C.T."/>
            <person name="Hug L.A."/>
            <person name="Sharon I."/>
            <person name="Castelle C.J."/>
            <person name="Probst A.J."/>
            <person name="Thomas B.C."/>
            <person name="Singh A."/>
            <person name="Wilkins M.J."/>
            <person name="Karaoz U."/>
            <person name="Brodie E.L."/>
            <person name="Williams K.H."/>
            <person name="Hubbard S.S."/>
            <person name="Banfield J.F."/>
        </authorList>
    </citation>
    <scope>NUCLEOTIDE SEQUENCE [LARGE SCALE GENOMIC DNA]</scope>
</reference>
<evidence type="ECO:0000256" key="3">
    <source>
        <dbReference type="ARBA" id="ARBA00022525"/>
    </source>
</evidence>
<comment type="pathway">
    <text evidence="2 10">Cell wall biogenesis; peptidoglycan biosynthesis.</text>
</comment>
<accession>A0A1F6MR05</accession>
<comment type="subcellular location">
    <subcellularLocation>
        <location evidence="1">Secreted</location>
    </subcellularLocation>
</comment>
<keyword evidence="8 10" id="KW-0573">Peptidoglycan synthesis</keyword>
<dbReference type="SUPFAM" id="SSF103647">
    <property type="entry name" value="TSP type-3 repeat"/>
    <property type="match status" value="1"/>
</dbReference>
<evidence type="ECO:0000256" key="8">
    <source>
        <dbReference type="ARBA" id="ARBA00022984"/>
    </source>
</evidence>
<dbReference type="PROSITE" id="PS52029">
    <property type="entry name" value="LD_TPASE"/>
    <property type="match status" value="1"/>
</dbReference>
<dbReference type="InterPro" id="IPR005490">
    <property type="entry name" value="LD_TPept_cat_dom"/>
</dbReference>
<evidence type="ECO:0000256" key="7">
    <source>
        <dbReference type="ARBA" id="ARBA00022960"/>
    </source>
</evidence>
<name>A0A1F6MR05_9BACT</name>
<evidence type="ECO:0000256" key="1">
    <source>
        <dbReference type="ARBA" id="ARBA00004613"/>
    </source>
</evidence>
<keyword evidence="7 10" id="KW-0133">Cell shape</keyword>
<evidence type="ECO:0000259" key="12">
    <source>
        <dbReference type="PROSITE" id="PS52029"/>
    </source>
</evidence>
<dbReference type="AlphaFoldDB" id="A0A1F6MR05"/>
<dbReference type="GO" id="GO:0005576">
    <property type="term" value="C:extracellular region"/>
    <property type="evidence" value="ECO:0007669"/>
    <property type="project" value="TreeGrafter"/>
</dbReference>
<dbReference type="GO" id="GO:0016740">
    <property type="term" value="F:transferase activity"/>
    <property type="evidence" value="ECO:0007669"/>
    <property type="project" value="UniProtKB-KW"/>
</dbReference>
<evidence type="ECO:0000313" key="14">
    <source>
        <dbReference type="Proteomes" id="UP000177457"/>
    </source>
</evidence>
<dbReference type="InterPro" id="IPR059100">
    <property type="entry name" value="TSP3_bac"/>
</dbReference>
<dbReference type="GO" id="GO:0008360">
    <property type="term" value="P:regulation of cell shape"/>
    <property type="evidence" value="ECO:0007669"/>
    <property type="project" value="UniProtKB-UniRule"/>
</dbReference>
<evidence type="ECO:0000256" key="5">
    <source>
        <dbReference type="ARBA" id="ARBA00022729"/>
    </source>
</evidence>
<dbReference type="GO" id="GO:0018104">
    <property type="term" value="P:peptidoglycan-protein cross-linking"/>
    <property type="evidence" value="ECO:0007669"/>
    <property type="project" value="TreeGrafter"/>
</dbReference>
<keyword evidence="6" id="KW-0106">Calcium</keyword>
<keyword evidence="4" id="KW-0808">Transferase</keyword>
<dbReference type="InterPro" id="IPR038063">
    <property type="entry name" value="Transpep_catalytic_dom"/>
</dbReference>
<evidence type="ECO:0000256" key="9">
    <source>
        <dbReference type="ARBA" id="ARBA00023316"/>
    </source>
</evidence>
<keyword evidence="5 11" id="KW-0732">Signal</keyword>
<dbReference type="Proteomes" id="UP000177457">
    <property type="component" value="Unassembled WGS sequence"/>
</dbReference>
<feature type="active site" description="Nucleophile" evidence="10">
    <location>
        <position position="215"/>
    </location>
</feature>
<dbReference type="SUPFAM" id="SSF141523">
    <property type="entry name" value="L,D-transpeptidase catalytic domain-like"/>
    <property type="match status" value="1"/>
</dbReference>
<dbReference type="GO" id="GO:0071555">
    <property type="term" value="P:cell wall organization"/>
    <property type="evidence" value="ECO:0007669"/>
    <property type="project" value="UniProtKB-UniRule"/>
</dbReference>
<feature type="signal peptide" evidence="11">
    <location>
        <begin position="1"/>
        <end position="20"/>
    </location>
</feature>
<dbReference type="EMBL" id="MFQE01000002">
    <property type="protein sequence ID" value="OGH74089.1"/>
    <property type="molecule type" value="Genomic_DNA"/>
</dbReference>
<comment type="caution">
    <text evidence="13">The sequence shown here is derived from an EMBL/GenBank/DDBJ whole genome shotgun (WGS) entry which is preliminary data.</text>
</comment>
<keyword evidence="9 10" id="KW-0961">Cell wall biogenesis/degradation</keyword>
<dbReference type="Gene3D" id="2.40.440.10">
    <property type="entry name" value="L,D-transpeptidase catalytic domain-like"/>
    <property type="match status" value="1"/>
</dbReference>
<dbReference type="CDD" id="cd16913">
    <property type="entry name" value="YkuD_like"/>
    <property type="match status" value="1"/>
</dbReference>
<dbReference type="Pfam" id="PF18884">
    <property type="entry name" value="TSP3_bac"/>
    <property type="match status" value="2"/>
</dbReference>
<dbReference type="STRING" id="1798683.A3C90_02265"/>
<organism evidence="13 14">
    <name type="scientific">Candidatus Magasanikbacteria bacterium RIFCSPHIGHO2_02_FULL_51_14</name>
    <dbReference type="NCBI Taxonomy" id="1798683"/>
    <lineage>
        <taxon>Bacteria</taxon>
        <taxon>Candidatus Magasanikiibacteriota</taxon>
    </lineage>
</organism>
<dbReference type="PANTHER" id="PTHR30582">
    <property type="entry name" value="L,D-TRANSPEPTIDASE"/>
    <property type="match status" value="1"/>
</dbReference>
<evidence type="ECO:0000256" key="6">
    <source>
        <dbReference type="ARBA" id="ARBA00022837"/>
    </source>
</evidence>
<dbReference type="PANTHER" id="PTHR30582:SF2">
    <property type="entry name" value="L,D-TRANSPEPTIDASE YCIB-RELATED"/>
    <property type="match status" value="1"/>
</dbReference>
<proteinExistence type="predicted"/>
<dbReference type="Gene3D" id="4.10.1080.10">
    <property type="entry name" value="TSP type-3 repeat"/>
    <property type="match status" value="1"/>
</dbReference>
<protein>
    <recommendedName>
        <fullName evidence="12">L,D-TPase catalytic domain-containing protein</fullName>
    </recommendedName>
</protein>
<dbReference type="UniPathway" id="UPA00219"/>